<reference evidence="2 3" key="1">
    <citation type="submission" date="2024-01" db="EMBL/GenBank/DDBJ databases">
        <title>The genomes of 5 underutilized Papilionoideae crops provide insights into root nodulation and disease resistanc.</title>
        <authorList>
            <person name="Jiang F."/>
        </authorList>
    </citation>
    <scope>NUCLEOTIDE SEQUENCE [LARGE SCALE GENOMIC DNA]</scope>
    <source>
        <strain evidence="2">JINMINGXINNONG_FW02</strain>
        <tissue evidence="2">Leaves</tissue>
    </source>
</reference>
<keyword evidence="1" id="KW-0812">Transmembrane</keyword>
<evidence type="ECO:0000256" key="1">
    <source>
        <dbReference type="SAM" id="Phobius"/>
    </source>
</evidence>
<dbReference type="AlphaFoldDB" id="A0AAN9LZL3"/>
<feature type="transmembrane region" description="Helical" evidence="1">
    <location>
        <begin position="21"/>
        <end position="43"/>
    </location>
</feature>
<evidence type="ECO:0000313" key="3">
    <source>
        <dbReference type="Proteomes" id="UP001374584"/>
    </source>
</evidence>
<dbReference type="Proteomes" id="UP001374584">
    <property type="component" value="Unassembled WGS sequence"/>
</dbReference>
<sequence>MGRCRSSSNSLKFRTPLFFSAVGSSSFLIYGNGVLLTSFHFHVCNVISKGSLSNVPNLVPFCTSLFTLRFCCGILDFHSLGSLWIWILKEPG</sequence>
<protein>
    <submittedName>
        <fullName evidence="2">Uncharacterized protein</fullName>
    </submittedName>
</protein>
<feature type="transmembrane region" description="Helical" evidence="1">
    <location>
        <begin position="63"/>
        <end position="88"/>
    </location>
</feature>
<accession>A0AAN9LZL3</accession>
<keyword evidence="1" id="KW-1133">Transmembrane helix</keyword>
<organism evidence="2 3">
    <name type="scientific">Phaseolus coccineus</name>
    <name type="common">Scarlet runner bean</name>
    <name type="synonym">Phaseolus multiflorus</name>
    <dbReference type="NCBI Taxonomy" id="3886"/>
    <lineage>
        <taxon>Eukaryota</taxon>
        <taxon>Viridiplantae</taxon>
        <taxon>Streptophyta</taxon>
        <taxon>Embryophyta</taxon>
        <taxon>Tracheophyta</taxon>
        <taxon>Spermatophyta</taxon>
        <taxon>Magnoliopsida</taxon>
        <taxon>eudicotyledons</taxon>
        <taxon>Gunneridae</taxon>
        <taxon>Pentapetalae</taxon>
        <taxon>rosids</taxon>
        <taxon>fabids</taxon>
        <taxon>Fabales</taxon>
        <taxon>Fabaceae</taxon>
        <taxon>Papilionoideae</taxon>
        <taxon>50 kb inversion clade</taxon>
        <taxon>NPAAA clade</taxon>
        <taxon>indigoferoid/millettioid clade</taxon>
        <taxon>Phaseoleae</taxon>
        <taxon>Phaseolus</taxon>
    </lineage>
</organism>
<comment type="caution">
    <text evidence="2">The sequence shown here is derived from an EMBL/GenBank/DDBJ whole genome shotgun (WGS) entry which is preliminary data.</text>
</comment>
<name>A0AAN9LZL3_PHACN</name>
<dbReference type="EMBL" id="JAYMYR010000009">
    <property type="protein sequence ID" value="KAK7342622.1"/>
    <property type="molecule type" value="Genomic_DNA"/>
</dbReference>
<gene>
    <name evidence="2" type="ORF">VNO80_25578</name>
</gene>
<keyword evidence="3" id="KW-1185">Reference proteome</keyword>
<keyword evidence="1" id="KW-0472">Membrane</keyword>
<evidence type="ECO:0000313" key="2">
    <source>
        <dbReference type="EMBL" id="KAK7342622.1"/>
    </source>
</evidence>
<proteinExistence type="predicted"/>